<evidence type="ECO:0000259" key="3">
    <source>
        <dbReference type="Pfam" id="PF07261"/>
    </source>
</evidence>
<evidence type="ECO:0000313" key="6">
    <source>
        <dbReference type="Proteomes" id="UP000051445"/>
    </source>
</evidence>
<keyword evidence="6" id="KW-1185">Reference proteome</keyword>
<dbReference type="AlphaFoldDB" id="A0A0R1P445"/>
<sequence>MTTVEQQQQLFDPEDGFIVTAAEDWSHFDNETFLRFYQPIVGSQAFSTFYGLMAFLKPQPVLADRQLQSLLLAQLNMGRQDITESLKRLEGVGMVRTFTKKDSIGRVQVYELQATMSPATLINDDLLSVLLLESVGEQAFDRLVNSASSYQLRGNPQLTEISHRFLDVFNIDQRSVTAPPSTLVTARQQLTTKQYHPLVTNDDDFDWPTLTQLLANQPITEDDLTNHRELIEVEHQLYGIDEPTMARFLIKSINLADNHIDTNALKKAIAQSYASVGQSIDDSGQNQSLVKDGGQLNADEQQLVAACRYYAPVEFLQQLKRQTGGYVTSKDRFVLQGLIEEGHLSKEVVNVLSWYVLISLDNATLPKGLVDTIANNWMKAGVQNASQALRQIQAFNKNGQKRAFSKRRPRQTGKRVVKEKMPEWTRETAKKTEKSSAQDIAKLRERIAKHNQRKGDAKS</sequence>
<evidence type="ECO:0000256" key="2">
    <source>
        <dbReference type="SAM" id="MobiDB-lite"/>
    </source>
</evidence>
<dbReference type="Pfam" id="PF25888">
    <property type="entry name" value="WHD_DnaB"/>
    <property type="match status" value="1"/>
</dbReference>
<reference evidence="5 6" key="1">
    <citation type="journal article" date="2015" name="Genome Announc.">
        <title>Expanding the biotechnology potential of lactobacilli through comparative genomics of 213 strains and associated genera.</title>
        <authorList>
            <person name="Sun Z."/>
            <person name="Harris H.M."/>
            <person name="McCann A."/>
            <person name="Guo C."/>
            <person name="Argimon S."/>
            <person name="Zhang W."/>
            <person name="Yang X."/>
            <person name="Jeffery I.B."/>
            <person name="Cooney J.C."/>
            <person name="Kagawa T.F."/>
            <person name="Liu W."/>
            <person name="Song Y."/>
            <person name="Salvetti E."/>
            <person name="Wrobel A."/>
            <person name="Rasinkangas P."/>
            <person name="Parkhill J."/>
            <person name="Rea M.C."/>
            <person name="O'Sullivan O."/>
            <person name="Ritari J."/>
            <person name="Douillard F.P."/>
            <person name="Paul Ross R."/>
            <person name="Yang R."/>
            <person name="Briner A.E."/>
            <person name="Felis G.E."/>
            <person name="de Vos W.M."/>
            <person name="Barrangou R."/>
            <person name="Klaenhammer T.R."/>
            <person name="Caufield P.W."/>
            <person name="Cui Y."/>
            <person name="Zhang H."/>
            <person name="O'Toole P.W."/>
        </authorList>
    </citation>
    <scope>NUCLEOTIDE SEQUENCE [LARGE SCALE GENOMIC DNA]</scope>
    <source>
        <strain evidence="5 6">DSM 13145</strain>
    </source>
</reference>
<dbReference type="STRING" id="1423746.FD27_GL001168"/>
<evidence type="ECO:0000259" key="4">
    <source>
        <dbReference type="Pfam" id="PF25888"/>
    </source>
</evidence>
<feature type="domain" description="Replicative helicase loading/DNA remodeling protein DnaB N-terminal winged helix" evidence="4">
    <location>
        <begin position="13"/>
        <end position="271"/>
    </location>
</feature>
<proteinExistence type="inferred from homology"/>
<dbReference type="EMBL" id="AZER01000016">
    <property type="protein sequence ID" value="KRL27408.1"/>
    <property type="molecule type" value="Genomic_DNA"/>
</dbReference>
<evidence type="ECO:0000256" key="1">
    <source>
        <dbReference type="ARBA" id="ARBA00093462"/>
    </source>
</evidence>
<feature type="compositionally biased region" description="Basic and acidic residues" evidence="2">
    <location>
        <begin position="416"/>
        <end position="439"/>
    </location>
</feature>
<feature type="compositionally biased region" description="Basic residues" evidence="2">
    <location>
        <begin position="400"/>
        <end position="415"/>
    </location>
</feature>
<organism evidence="5 6">
    <name type="scientific">Limosilactobacillus frumenti DSM 13145</name>
    <dbReference type="NCBI Taxonomy" id="1423746"/>
    <lineage>
        <taxon>Bacteria</taxon>
        <taxon>Bacillati</taxon>
        <taxon>Bacillota</taxon>
        <taxon>Bacilli</taxon>
        <taxon>Lactobacillales</taxon>
        <taxon>Lactobacillaceae</taxon>
        <taxon>Limosilactobacillus</taxon>
    </lineage>
</organism>
<protein>
    <submittedName>
        <fullName evidence="5">Replication initiation and membrane attachment protein, DnaB DnaD family</fullName>
    </submittedName>
</protein>
<comment type="caution">
    <text evidence="5">The sequence shown here is derived from an EMBL/GenBank/DDBJ whole genome shotgun (WGS) entry which is preliminary data.</text>
</comment>
<evidence type="ECO:0000313" key="5">
    <source>
        <dbReference type="EMBL" id="KRL27408.1"/>
    </source>
</evidence>
<dbReference type="InterPro" id="IPR058660">
    <property type="entry name" value="WHD_DnaB"/>
</dbReference>
<feature type="domain" description="DnaB/C C-terminal" evidence="3">
    <location>
        <begin position="316"/>
        <end position="391"/>
    </location>
</feature>
<dbReference type="Pfam" id="PF07261">
    <property type="entry name" value="DnaB_2"/>
    <property type="match status" value="1"/>
</dbReference>
<gene>
    <name evidence="5" type="ORF">FD27_GL001168</name>
</gene>
<comment type="similarity">
    <text evidence="1">Belongs to the DnaB/DnaD family.</text>
</comment>
<dbReference type="PATRIC" id="fig|1423746.3.peg.1189"/>
<feature type="region of interest" description="Disordered" evidence="2">
    <location>
        <begin position="400"/>
        <end position="439"/>
    </location>
</feature>
<dbReference type="Proteomes" id="UP000051445">
    <property type="component" value="Unassembled WGS sequence"/>
</dbReference>
<name>A0A0R1P445_9LACO</name>
<accession>A0A0R1P445</accession>
<dbReference type="InterPro" id="IPR006343">
    <property type="entry name" value="DnaB/C_C"/>
</dbReference>